<dbReference type="EMBL" id="JAKGAQ010000001">
    <property type="protein sequence ID" value="MCF2869652.1"/>
    <property type="molecule type" value="Genomic_DNA"/>
</dbReference>
<proteinExistence type="predicted"/>
<accession>A0ABS9CR03</accession>
<dbReference type="RefSeq" id="WP_235223783.1">
    <property type="nucleotide sequence ID" value="NZ_JAKGAQ010000001.1"/>
</dbReference>
<protein>
    <submittedName>
        <fullName evidence="1">Uncharacterized protein</fullName>
    </submittedName>
</protein>
<keyword evidence="2" id="KW-1185">Reference proteome</keyword>
<evidence type="ECO:0000313" key="2">
    <source>
        <dbReference type="Proteomes" id="UP001200557"/>
    </source>
</evidence>
<reference evidence="1 2" key="1">
    <citation type="submission" date="2022-01" db="EMBL/GenBank/DDBJ databases">
        <title>Octadecabacter sp. nov., isolated from a marine alga.</title>
        <authorList>
            <person name="Jin M.S."/>
            <person name="Kim H.M."/>
            <person name="Han D.M."/>
            <person name="Jung J.J."/>
            <person name="Jeon C.O."/>
        </authorList>
    </citation>
    <scope>NUCLEOTIDE SEQUENCE [LARGE SCALE GENOMIC DNA]</scope>
    <source>
        <strain evidence="1 2">G9-8</strain>
    </source>
</reference>
<name>A0ABS9CR03_9RHOB</name>
<comment type="caution">
    <text evidence="1">The sequence shown here is derived from an EMBL/GenBank/DDBJ whole genome shotgun (WGS) entry which is preliminary data.</text>
</comment>
<sequence length="125" mass="14041">MAAGFASPSGNIRCYLDVYSDLPFGDMPMVCLIFDADWDLPPDYGDSDPTCDLDRTRTLILQPTGRPQERWTCHGDVFWPEPLGTLSYGSEWSMLGYGCRVETRGVTCTNGDKTFFVSRATRSFF</sequence>
<evidence type="ECO:0000313" key="1">
    <source>
        <dbReference type="EMBL" id="MCF2869652.1"/>
    </source>
</evidence>
<organism evidence="1 2">
    <name type="scientific">Octadecabacter dasysiphoniae</name>
    <dbReference type="NCBI Taxonomy" id="2909341"/>
    <lineage>
        <taxon>Bacteria</taxon>
        <taxon>Pseudomonadati</taxon>
        <taxon>Pseudomonadota</taxon>
        <taxon>Alphaproteobacteria</taxon>
        <taxon>Rhodobacterales</taxon>
        <taxon>Roseobacteraceae</taxon>
        <taxon>Octadecabacter</taxon>
    </lineage>
</organism>
<gene>
    <name evidence="1" type="ORF">L0664_01115</name>
</gene>
<dbReference type="Proteomes" id="UP001200557">
    <property type="component" value="Unassembled WGS sequence"/>
</dbReference>